<dbReference type="AlphaFoldDB" id="A0A1I1NAQ5"/>
<dbReference type="Gene3D" id="3.40.50.300">
    <property type="entry name" value="P-loop containing nucleotide triphosphate hydrolases"/>
    <property type="match status" value="1"/>
</dbReference>
<evidence type="ECO:0000313" key="2">
    <source>
        <dbReference type="Proteomes" id="UP000182258"/>
    </source>
</evidence>
<reference evidence="1 2" key="1">
    <citation type="submission" date="2016-10" db="EMBL/GenBank/DDBJ databases">
        <authorList>
            <person name="de Groot N.N."/>
        </authorList>
    </citation>
    <scope>NUCLEOTIDE SEQUENCE [LARGE SCALE GENOMIC DNA]</scope>
    <source>
        <strain evidence="1 2">CGMCC 1.10210</strain>
    </source>
</reference>
<dbReference type="STRING" id="728005.SAMN04488059_11567"/>
<organism evidence="1 2">
    <name type="scientific">Devosia psychrophila</name>
    <dbReference type="NCBI Taxonomy" id="728005"/>
    <lineage>
        <taxon>Bacteria</taxon>
        <taxon>Pseudomonadati</taxon>
        <taxon>Pseudomonadota</taxon>
        <taxon>Alphaproteobacteria</taxon>
        <taxon>Hyphomicrobiales</taxon>
        <taxon>Devosiaceae</taxon>
        <taxon>Devosia</taxon>
    </lineage>
</organism>
<name>A0A1I1NAQ5_9HYPH</name>
<proteinExistence type="predicted"/>
<evidence type="ECO:0000313" key="1">
    <source>
        <dbReference type="EMBL" id="SFC94814.1"/>
    </source>
</evidence>
<dbReference type="EMBL" id="FOMB01000015">
    <property type="protein sequence ID" value="SFC94814.1"/>
    <property type="molecule type" value="Genomic_DNA"/>
</dbReference>
<dbReference type="Proteomes" id="UP000182258">
    <property type="component" value="Unassembled WGS sequence"/>
</dbReference>
<dbReference type="InterPro" id="IPR027417">
    <property type="entry name" value="P-loop_NTPase"/>
</dbReference>
<dbReference type="SUPFAM" id="SSF52540">
    <property type="entry name" value="P-loop containing nucleoside triphosphate hydrolases"/>
    <property type="match status" value="1"/>
</dbReference>
<gene>
    <name evidence="1" type="ORF">SAMN04488059_11567</name>
</gene>
<protein>
    <submittedName>
        <fullName evidence="1">Uncharacterized protein</fullName>
    </submittedName>
</protein>
<accession>A0A1I1NAQ5</accession>
<sequence length="112" mass="11557">MTMDNPSTPLILLRHPGKSVKDGPVRALEDISFDVQPGEFVSLVGPSGCGFDITCKLAQATLAESGAVPSPMRISYMPGGIGAVAYNAIVAQRRAEPGTIVAFSAGSLLNIA</sequence>